<reference evidence="1" key="2">
    <citation type="submission" date="2015-07" db="EMBL/GenBank/DDBJ databases">
        <authorList>
            <person name="Noorani M."/>
        </authorList>
    </citation>
    <scope>NUCLEOTIDE SEQUENCE</scope>
    <source>
        <strain evidence="1">Yugu1</strain>
    </source>
</reference>
<dbReference type="InParanoid" id="A0A368PG96"/>
<proteinExistence type="predicted"/>
<gene>
    <name evidence="1" type="ORF">SETIT_J002500v2</name>
</gene>
<accession>A0A368PG96</accession>
<organism evidence="1">
    <name type="scientific">Setaria italica</name>
    <name type="common">Foxtail millet</name>
    <name type="synonym">Panicum italicum</name>
    <dbReference type="NCBI Taxonomy" id="4555"/>
    <lineage>
        <taxon>Eukaryota</taxon>
        <taxon>Viridiplantae</taxon>
        <taxon>Streptophyta</taxon>
        <taxon>Embryophyta</taxon>
        <taxon>Tracheophyta</taxon>
        <taxon>Spermatophyta</taxon>
        <taxon>Magnoliopsida</taxon>
        <taxon>Liliopsida</taxon>
        <taxon>Poales</taxon>
        <taxon>Poaceae</taxon>
        <taxon>PACMAD clade</taxon>
        <taxon>Panicoideae</taxon>
        <taxon>Panicodae</taxon>
        <taxon>Paniceae</taxon>
        <taxon>Cenchrinae</taxon>
        <taxon>Setaria</taxon>
    </lineage>
</organism>
<dbReference type="EMBL" id="KQ475382">
    <property type="protein sequence ID" value="RCU61443.1"/>
    <property type="molecule type" value="Genomic_DNA"/>
</dbReference>
<feature type="non-terminal residue" evidence="1">
    <location>
        <position position="1"/>
    </location>
</feature>
<name>A0A368PG96_SETIT</name>
<sequence length="191" mass="17487">LTCSETEPVKNQRHQDAVGLGASGAAGGVGDGNAGGGGSRSAGGGGVADAGGGDAISAGGGGDGNASGGGTAAAGGGSCGGGTSIGDGGGCRGVTGTGDGGGQAVSGEGKVGFCGGAVVGVGVGRAAVAGCARAGPGRTGWHSSAAAHGVPVAELGLDLAERWRTVRKARTTPTTARRARRARKILVALPT</sequence>
<dbReference type="AlphaFoldDB" id="A0A368PG96"/>
<protein>
    <submittedName>
        <fullName evidence="1">Uncharacterized protein</fullName>
    </submittedName>
</protein>
<reference evidence="1" key="1">
    <citation type="journal article" date="2012" name="Nat. Biotechnol.">
        <title>Reference genome sequence of the model plant Setaria.</title>
        <authorList>
            <person name="Bennetzen J.L."/>
            <person name="Schmutz J."/>
            <person name="Wang H."/>
            <person name="Percifield R."/>
            <person name="Hawkins J."/>
            <person name="Pontaroli A.C."/>
            <person name="Estep M."/>
            <person name="Feng L."/>
            <person name="Vaughn J.N."/>
            <person name="Grimwood J."/>
            <person name="Jenkins J."/>
            <person name="Barry K."/>
            <person name="Lindquist E."/>
            <person name="Hellsten U."/>
            <person name="Deshpande S."/>
            <person name="Wang X."/>
            <person name="Wu X."/>
            <person name="Mitros T."/>
            <person name="Triplett J."/>
            <person name="Yang X."/>
            <person name="Ye C.Y."/>
            <person name="Mauro-Herrera M."/>
            <person name="Wang L."/>
            <person name="Li P."/>
            <person name="Sharma M."/>
            <person name="Sharma R."/>
            <person name="Ronald P.C."/>
            <person name="Panaud O."/>
            <person name="Kellogg E.A."/>
            <person name="Brutnell T.P."/>
            <person name="Doust A.N."/>
            <person name="Tuskan G.A."/>
            <person name="Rokhsar D."/>
            <person name="Devos K.M."/>
        </authorList>
    </citation>
    <scope>NUCLEOTIDE SEQUENCE [LARGE SCALE GENOMIC DNA]</scope>
    <source>
        <strain evidence="1">Yugu1</strain>
    </source>
</reference>
<evidence type="ECO:0000313" key="1">
    <source>
        <dbReference type="EMBL" id="RCU61443.1"/>
    </source>
</evidence>